<dbReference type="VEuPathDB" id="FungiDB:PV09_05613"/>
<evidence type="ECO:0000256" key="7">
    <source>
        <dbReference type="RuleBase" id="RU368100"/>
    </source>
</evidence>
<comment type="subcellular location">
    <subcellularLocation>
        <location evidence="1 7">Cytoplasm</location>
    </subcellularLocation>
</comment>
<reference evidence="9 10" key="1">
    <citation type="submission" date="2015-01" db="EMBL/GenBank/DDBJ databases">
        <title>The Genome Sequence of Ochroconis gallopava CBS43764.</title>
        <authorList>
            <consortium name="The Broad Institute Genomics Platform"/>
            <person name="Cuomo C."/>
            <person name="de Hoog S."/>
            <person name="Gorbushina A."/>
            <person name="Stielow B."/>
            <person name="Teixiera M."/>
            <person name="Abouelleil A."/>
            <person name="Chapman S.B."/>
            <person name="Priest M."/>
            <person name="Young S.K."/>
            <person name="Wortman J."/>
            <person name="Nusbaum C."/>
            <person name="Birren B."/>
        </authorList>
    </citation>
    <scope>NUCLEOTIDE SEQUENCE [LARGE SCALE GENOMIC DNA]</scope>
    <source>
        <strain evidence="9 10">CBS 43764</strain>
    </source>
</reference>
<evidence type="ECO:0000256" key="2">
    <source>
        <dbReference type="ARBA" id="ARBA00010349"/>
    </source>
</evidence>
<comment type="function">
    <text evidence="7">Component of the signal recognition particle (SRP) complex, a ribonucleoprotein complex that mediates the cotranslational targeting of secretory and membrane proteins to the endoplasmic reticulum (ER).</text>
</comment>
<comment type="subunit">
    <text evidence="7">Component of a fungal signal recognition particle (SRP) complex that consists of a 7SL RNA molecule (scR1) and at least six protein subunits: SRP72, SRP68, SRP54, SEC65, SRP21 and SRP14.</text>
</comment>
<dbReference type="GO" id="GO:0005786">
    <property type="term" value="C:signal recognition particle, endoplasmic reticulum targeting"/>
    <property type="evidence" value="ECO:0007669"/>
    <property type="project" value="UniProtKB-UniRule"/>
</dbReference>
<evidence type="ECO:0000256" key="5">
    <source>
        <dbReference type="ARBA" id="ARBA00023135"/>
    </source>
</evidence>
<dbReference type="OrthoDB" id="19209at2759"/>
<accession>A0A0D2A867</accession>
<comment type="similarity">
    <text evidence="2 7">Belongs to the SRP14 family.</text>
</comment>
<evidence type="ECO:0000256" key="3">
    <source>
        <dbReference type="ARBA" id="ARBA00022490"/>
    </source>
</evidence>
<dbReference type="Pfam" id="PF02290">
    <property type="entry name" value="SRP14"/>
    <property type="match status" value="1"/>
</dbReference>
<keyword evidence="10" id="KW-1185">Reference proteome</keyword>
<dbReference type="InParanoid" id="A0A0D2A867"/>
<evidence type="ECO:0000256" key="8">
    <source>
        <dbReference type="SAM" id="MobiDB-lite"/>
    </source>
</evidence>
<keyword evidence="4 7" id="KW-0694">RNA-binding</keyword>
<dbReference type="AlphaFoldDB" id="A0A0D2A867"/>
<dbReference type="InterPro" id="IPR009018">
    <property type="entry name" value="Signal_recog_particle_SRP9/14"/>
</dbReference>
<evidence type="ECO:0000256" key="4">
    <source>
        <dbReference type="ARBA" id="ARBA00022884"/>
    </source>
</evidence>
<dbReference type="STRING" id="253628.A0A0D2A867"/>
<evidence type="ECO:0000313" key="9">
    <source>
        <dbReference type="EMBL" id="KIW02948.1"/>
    </source>
</evidence>
<evidence type="ECO:0000256" key="6">
    <source>
        <dbReference type="ARBA" id="ARBA00023274"/>
    </source>
</evidence>
<proteinExistence type="inferred from homology"/>
<dbReference type="PANTHER" id="PTHR12013">
    <property type="entry name" value="SIGNAL RECOGNITION PARTICLE 14 KD PROTEIN"/>
    <property type="match status" value="1"/>
</dbReference>
<evidence type="ECO:0000256" key="1">
    <source>
        <dbReference type="ARBA" id="ARBA00004496"/>
    </source>
</evidence>
<dbReference type="Proteomes" id="UP000053259">
    <property type="component" value="Unassembled WGS sequence"/>
</dbReference>
<protein>
    <recommendedName>
        <fullName evidence="7">Signal recognition particle subunit SRP14</fullName>
    </recommendedName>
    <alternativeName>
        <fullName evidence="7">Signal recognition particle 14 kDa protein</fullName>
    </alternativeName>
</protein>
<dbReference type="GO" id="GO:0030942">
    <property type="term" value="F:endoplasmic reticulum signal peptide binding"/>
    <property type="evidence" value="ECO:0007669"/>
    <property type="project" value="UniProtKB-UniRule"/>
</dbReference>
<dbReference type="InterPro" id="IPR003210">
    <property type="entry name" value="Signal_recog_particle_SRP14"/>
</dbReference>
<dbReference type="EMBL" id="KN847546">
    <property type="protein sequence ID" value="KIW02948.1"/>
    <property type="molecule type" value="Genomic_DNA"/>
</dbReference>
<evidence type="ECO:0000313" key="10">
    <source>
        <dbReference type="Proteomes" id="UP000053259"/>
    </source>
</evidence>
<dbReference type="RefSeq" id="XP_016212817.1">
    <property type="nucleotide sequence ID" value="XM_016359138.1"/>
</dbReference>
<keyword evidence="3 7" id="KW-0963">Cytoplasm</keyword>
<gene>
    <name evidence="9" type="ORF">PV09_05613</name>
</gene>
<dbReference type="GO" id="GO:0008312">
    <property type="term" value="F:7S RNA binding"/>
    <property type="evidence" value="ECO:0007669"/>
    <property type="project" value="UniProtKB-UniRule"/>
</dbReference>
<feature type="compositionally biased region" description="Basic residues" evidence="8">
    <location>
        <begin position="120"/>
        <end position="134"/>
    </location>
</feature>
<dbReference type="GO" id="GO:0006614">
    <property type="term" value="P:SRP-dependent cotranslational protein targeting to membrane"/>
    <property type="evidence" value="ECO:0007669"/>
    <property type="project" value="UniProtKB-UniRule"/>
</dbReference>
<dbReference type="SUPFAM" id="SSF54762">
    <property type="entry name" value="Signal recognition particle alu RNA binding heterodimer, SRP9/14"/>
    <property type="match status" value="1"/>
</dbReference>
<organism evidence="9 10">
    <name type="scientific">Verruconis gallopava</name>
    <dbReference type="NCBI Taxonomy" id="253628"/>
    <lineage>
        <taxon>Eukaryota</taxon>
        <taxon>Fungi</taxon>
        <taxon>Dikarya</taxon>
        <taxon>Ascomycota</taxon>
        <taxon>Pezizomycotina</taxon>
        <taxon>Dothideomycetes</taxon>
        <taxon>Pleosporomycetidae</taxon>
        <taxon>Venturiales</taxon>
        <taxon>Sympoventuriaceae</taxon>
        <taxon>Verruconis</taxon>
    </lineage>
</organism>
<name>A0A0D2A867_9PEZI</name>
<keyword evidence="6 7" id="KW-0687">Ribonucleoprotein</keyword>
<dbReference type="HOGENOM" id="CLU_094309_1_0_1"/>
<keyword evidence="5 7" id="KW-0733">Signal recognition particle</keyword>
<sequence>MPEAKHMNHEEFFEQLAVLLKSCQANGHGTVLLSQKRLTYDQRPPNILPKEGEIAGNSLWDLNCLNPLPLIIRASNAASPEKRKAGQKTKISTIVKPDQLEAFYFRYADICKKNMEGLRKRDRSKKKKEKKKIKKEGETG</sequence>
<dbReference type="Gene3D" id="3.30.720.10">
    <property type="entry name" value="Signal recognition particle alu RNA binding heterodimer, srp9/1"/>
    <property type="match status" value="1"/>
</dbReference>
<feature type="region of interest" description="Disordered" evidence="8">
    <location>
        <begin position="118"/>
        <end position="140"/>
    </location>
</feature>
<dbReference type="GeneID" id="27313586"/>